<evidence type="ECO:0000313" key="4">
    <source>
        <dbReference type="Proteomes" id="UP000324748"/>
    </source>
</evidence>
<accession>A0A5B0NV83</accession>
<dbReference type="Proteomes" id="UP000324748">
    <property type="component" value="Unassembled WGS sequence"/>
</dbReference>
<evidence type="ECO:0000313" key="2">
    <source>
        <dbReference type="EMBL" id="KAA1067904.1"/>
    </source>
</evidence>
<reference evidence="4 5" key="1">
    <citation type="submission" date="2019-05" db="EMBL/GenBank/DDBJ databases">
        <title>Emergence of the Ug99 lineage of the wheat stem rust pathogen through somatic hybridization.</title>
        <authorList>
            <person name="Li F."/>
            <person name="Upadhyaya N.M."/>
            <person name="Sperschneider J."/>
            <person name="Matny O."/>
            <person name="Nguyen-Phuc H."/>
            <person name="Mago R."/>
            <person name="Raley C."/>
            <person name="Miller M.E."/>
            <person name="Silverstein K.A.T."/>
            <person name="Henningsen E."/>
            <person name="Hirsch C.D."/>
            <person name="Visser B."/>
            <person name="Pretorius Z.A."/>
            <person name="Steffenson B.J."/>
            <person name="Schwessinger B."/>
            <person name="Dodds P.N."/>
            <person name="Figueroa M."/>
        </authorList>
    </citation>
    <scope>NUCLEOTIDE SEQUENCE [LARGE SCALE GENOMIC DNA]</scope>
    <source>
        <strain evidence="2">21-0</strain>
        <strain evidence="3 5">Ug99</strain>
    </source>
</reference>
<gene>
    <name evidence="2" type="ORF">PGT21_021152</name>
    <name evidence="3" type="ORF">PGTUg99_010197</name>
</gene>
<feature type="chain" id="PRO_5036137580" evidence="1">
    <location>
        <begin position="20"/>
        <end position="54"/>
    </location>
</feature>
<organism evidence="3 5">
    <name type="scientific">Puccinia graminis f. sp. tritici</name>
    <dbReference type="NCBI Taxonomy" id="56615"/>
    <lineage>
        <taxon>Eukaryota</taxon>
        <taxon>Fungi</taxon>
        <taxon>Dikarya</taxon>
        <taxon>Basidiomycota</taxon>
        <taxon>Pucciniomycotina</taxon>
        <taxon>Pucciniomycetes</taxon>
        <taxon>Pucciniales</taxon>
        <taxon>Pucciniaceae</taxon>
        <taxon>Puccinia</taxon>
    </lineage>
</organism>
<proteinExistence type="predicted"/>
<dbReference type="EMBL" id="VDEP01000383">
    <property type="protein sequence ID" value="KAA1091748.1"/>
    <property type="molecule type" value="Genomic_DNA"/>
</dbReference>
<feature type="signal peptide" evidence="1">
    <location>
        <begin position="1"/>
        <end position="19"/>
    </location>
</feature>
<dbReference type="EMBL" id="VSWC01000184">
    <property type="protein sequence ID" value="KAA1067904.1"/>
    <property type="molecule type" value="Genomic_DNA"/>
</dbReference>
<keyword evidence="1" id="KW-0732">Signal</keyword>
<keyword evidence="4" id="KW-1185">Reference proteome</keyword>
<comment type="caution">
    <text evidence="3">The sequence shown here is derived from an EMBL/GenBank/DDBJ whole genome shotgun (WGS) entry which is preliminary data.</text>
</comment>
<evidence type="ECO:0000256" key="1">
    <source>
        <dbReference type="SAM" id="SignalP"/>
    </source>
</evidence>
<evidence type="ECO:0000313" key="3">
    <source>
        <dbReference type="EMBL" id="KAA1091748.1"/>
    </source>
</evidence>
<sequence>MNSLVYFACFLVAAAIGAPQPTIDIPMTPLYRGKPKPDCPPGNVCATHCICHWP</sequence>
<dbReference type="AlphaFoldDB" id="A0A5B0NV83"/>
<name>A0A5B0NV83_PUCGR</name>
<dbReference type="Proteomes" id="UP000325313">
    <property type="component" value="Unassembled WGS sequence"/>
</dbReference>
<protein>
    <submittedName>
        <fullName evidence="3">Uncharacterized protein</fullName>
    </submittedName>
</protein>
<evidence type="ECO:0000313" key="5">
    <source>
        <dbReference type="Proteomes" id="UP000325313"/>
    </source>
</evidence>